<dbReference type="EMBL" id="FZON01000018">
    <property type="protein sequence ID" value="SNS52624.1"/>
    <property type="molecule type" value="Genomic_DNA"/>
</dbReference>
<evidence type="ECO:0000313" key="7">
    <source>
        <dbReference type="EMBL" id="SNS52624.1"/>
    </source>
</evidence>
<gene>
    <name evidence="7" type="ORF">SAMN04488078_101886</name>
</gene>
<proteinExistence type="inferred from homology"/>
<dbReference type="GO" id="GO:0055085">
    <property type="term" value="P:transmembrane transport"/>
    <property type="evidence" value="ECO:0007669"/>
    <property type="project" value="TreeGrafter"/>
</dbReference>
<evidence type="ECO:0000256" key="2">
    <source>
        <dbReference type="ARBA" id="ARBA00009773"/>
    </source>
</evidence>
<feature type="transmembrane region" description="Helical" evidence="6">
    <location>
        <begin position="249"/>
        <end position="269"/>
    </location>
</feature>
<comment type="subcellular location">
    <subcellularLocation>
        <location evidence="1">Membrane</location>
        <topology evidence="1">Multi-pass membrane protein</topology>
    </subcellularLocation>
</comment>
<keyword evidence="5 6" id="KW-0472">Membrane</keyword>
<evidence type="ECO:0000256" key="1">
    <source>
        <dbReference type="ARBA" id="ARBA00004141"/>
    </source>
</evidence>
<evidence type="ECO:0000256" key="5">
    <source>
        <dbReference type="ARBA" id="ARBA00023136"/>
    </source>
</evidence>
<feature type="transmembrane region" description="Helical" evidence="6">
    <location>
        <begin position="34"/>
        <end position="51"/>
    </location>
</feature>
<accession>A0A239F965</accession>
<evidence type="ECO:0000256" key="4">
    <source>
        <dbReference type="ARBA" id="ARBA00022989"/>
    </source>
</evidence>
<evidence type="ECO:0000256" key="3">
    <source>
        <dbReference type="ARBA" id="ARBA00022692"/>
    </source>
</evidence>
<dbReference type="PANTHER" id="PTHR21716">
    <property type="entry name" value="TRANSMEMBRANE PROTEIN"/>
    <property type="match status" value="1"/>
</dbReference>
<dbReference type="InterPro" id="IPR002549">
    <property type="entry name" value="AI-2E-like"/>
</dbReference>
<protein>
    <submittedName>
        <fullName evidence="7">Predicted PurR-regulated permease PerM</fullName>
    </submittedName>
</protein>
<dbReference type="AlphaFoldDB" id="A0A239F965"/>
<reference evidence="7 8" key="1">
    <citation type="submission" date="2017-06" db="EMBL/GenBank/DDBJ databases">
        <authorList>
            <person name="Kim H.J."/>
            <person name="Triplett B.A."/>
        </authorList>
    </citation>
    <scope>NUCLEOTIDE SEQUENCE [LARGE SCALE GENOMIC DNA]</scope>
    <source>
        <strain evidence="7 8">DSM 11445</strain>
    </source>
</reference>
<feature type="transmembrane region" description="Helical" evidence="6">
    <location>
        <begin position="220"/>
        <end position="242"/>
    </location>
</feature>
<dbReference type="GO" id="GO:0016020">
    <property type="term" value="C:membrane"/>
    <property type="evidence" value="ECO:0007669"/>
    <property type="project" value="UniProtKB-SubCell"/>
</dbReference>
<keyword evidence="4 6" id="KW-1133">Transmembrane helix</keyword>
<feature type="transmembrane region" description="Helical" evidence="6">
    <location>
        <begin position="188"/>
        <end position="214"/>
    </location>
</feature>
<evidence type="ECO:0000256" key="6">
    <source>
        <dbReference type="SAM" id="Phobius"/>
    </source>
</evidence>
<feature type="transmembrane region" description="Helical" evidence="6">
    <location>
        <begin position="12"/>
        <end position="28"/>
    </location>
</feature>
<dbReference type="Proteomes" id="UP000198440">
    <property type="component" value="Unassembled WGS sequence"/>
</dbReference>
<dbReference type="RefSeq" id="WP_089278008.1">
    <property type="nucleotide sequence ID" value="NZ_FZON01000018.1"/>
</dbReference>
<name>A0A239F965_9RHOB</name>
<dbReference type="Pfam" id="PF01594">
    <property type="entry name" value="AI-2E_transport"/>
    <property type="match status" value="1"/>
</dbReference>
<evidence type="ECO:0000313" key="8">
    <source>
        <dbReference type="Proteomes" id="UP000198440"/>
    </source>
</evidence>
<feature type="transmembrane region" description="Helical" evidence="6">
    <location>
        <begin position="289"/>
        <end position="317"/>
    </location>
</feature>
<sequence>MLTTFLSDRAQRVMLLILTMIAVPIGLYLGKPVIAPIVFALVVGIVVSPLAERLATIGVPRVGIAILLLLVTTSLIGLLVLMVEPLLNMLIEQLPRLKAAAARWIDTLSGVLRGIETISKEIEAANGGGESDTKSALPSVRDALWLAPNFGAQFFIFIGTLFFFVLTRNEIYAIVGHLEPKLRRADRAVARYFAAVTLVNACLGVITALVMLTIGVEYAMLWGLAAAVLNYMLYLGPFMIICGLIISGLLQFAGAFSLLPAAAYLILNFSEANFVTPWVVGQRLAMNPLGIFVAIVFGLWLWGPVGAIVALPVMLWFEVLMRPDMLNEAKSASRLHPAES</sequence>
<dbReference type="OrthoDB" id="9799225at2"/>
<organism evidence="7 8">
    <name type="scientific">Antarctobacter heliothermus</name>
    <dbReference type="NCBI Taxonomy" id="74033"/>
    <lineage>
        <taxon>Bacteria</taxon>
        <taxon>Pseudomonadati</taxon>
        <taxon>Pseudomonadota</taxon>
        <taxon>Alphaproteobacteria</taxon>
        <taxon>Rhodobacterales</taxon>
        <taxon>Roseobacteraceae</taxon>
        <taxon>Antarctobacter</taxon>
    </lineage>
</organism>
<dbReference type="PANTHER" id="PTHR21716:SF16">
    <property type="entry name" value="BLL1467 PROTEIN"/>
    <property type="match status" value="1"/>
</dbReference>
<feature type="transmembrane region" description="Helical" evidence="6">
    <location>
        <begin position="143"/>
        <end position="167"/>
    </location>
</feature>
<comment type="similarity">
    <text evidence="2">Belongs to the autoinducer-2 exporter (AI-2E) (TC 2.A.86) family.</text>
</comment>
<feature type="transmembrane region" description="Helical" evidence="6">
    <location>
        <begin position="63"/>
        <end position="83"/>
    </location>
</feature>
<keyword evidence="3 6" id="KW-0812">Transmembrane</keyword>